<protein>
    <submittedName>
        <fullName evidence="1">Uncharacterized protein</fullName>
    </submittedName>
</protein>
<evidence type="ECO:0000313" key="1">
    <source>
        <dbReference type="EMBL" id="EJF97933.1"/>
    </source>
</evidence>
<name>A0ABN0GNY6_BARVI</name>
<sequence>NAQLSAKFAFHGDVNYQHRVTKAGFSGASFSTGLRYLF</sequence>
<evidence type="ECO:0000313" key="2">
    <source>
        <dbReference type="Proteomes" id="UP000008948"/>
    </source>
</evidence>
<accession>A0ABN0GNY6</accession>
<gene>
    <name evidence="1" type="ORF">MEI_01062</name>
</gene>
<organism evidence="1 2">
    <name type="scientific">Bartonella vinsonii subsp. arupensis Pm136co</name>
    <dbReference type="NCBI Taxonomy" id="1094561"/>
    <lineage>
        <taxon>Bacteria</taxon>
        <taxon>Pseudomonadati</taxon>
        <taxon>Pseudomonadota</taxon>
        <taxon>Alphaproteobacteria</taxon>
        <taxon>Hyphomicrobiales</taxon>
        <taxon>Bartonellaceae</taxon>
        <taxon>Bartonella</taxon>
    </lineage>
</organism>
<keyword evidence="2" id="KW-1185">Reference proteome</keyword>
<proteinExistence type="predicted"/>
<dbReference type="EMBL" id="AIMH01000030">
    <property type="protein sequence ID" value="EJF97933.1"/>
    <property type="molecule type" value="Genomic_DNA"/>
</dbReference>
<reference evidence="1 2" key="1">
    <citation type="submission" date="2012-03" db="EMBL/GenBank/DDBJ databases">
        <title>The Genome Sequence of Bartonella vinsonii subsp. arupensis str. Pm136co.</title>
        <authorList>
            <consortium name="The Broad Institute Genome Sequencing Platform"/>
            <consortium name="The Broad Institute Genome Sequencing Center for Infectious Disease"/>
            <person name="Feldgarden M."/>
            <person name="Kirby J."/>
            <person name="Kosoy M."/>
            <person name="Birtles R."/>
            <person name="Probert W.S."/>
            <person name="Chiaraviglio L."/>
            <person name="Young S.K."/>
            <person name="Zeng Q."/>
            <person name="Gargeya S."/>
            <person name="Fitzgerald M."/>
            <person name="Haas B."/>
            <person name="Abouelleil A."/>
            <person name="Alvarado L."/>
            <person name="Arachchi H.M."/>
            <person name="Berlin A."/>
            <person name="Chapman S.B."/>
            <person name="Gearin G."/>
            <person name="Goldberg J."/>
            <person name="Griggs A."/>
            <person name="Gujja S."/>
            <person name="Hansen M."/>
            <person name="Heiman D."/>
            <person name="Howarth C."/>
            <person name="Larimer J."/>
            <person name="Lui A."/>
            <person name="MacDonald P.J.P."/>
            <person name="McCowen C."/>
            <person name="Montmayeur A."/>
            <person name="Murphy C."/>
            <person name="Neiman D."/>
            <person name="Pearson M."/>
            <person name="Priest M."/>
            <person name="Roberts A."/>
            <person name="Saif S."/>
            <person name="Shea T."/>
            <person name="Sisk P."/>
            <person name="Stolte C."/>
            <person name="Sykes S."/>
            <person name="Wortman J."/>
            <person name="Nusbaum C."/>
            <person name="Birren B."/>
        </authorList>
    </citation>
    <scope>NUCLEOTIDE SEQUENCE [LARGE SCALE GENOMIC DNA]</scope>
    <source>
        <strain evidence="1 2">Pm136co</strain>
    </source>
</reference>
<dbReference type="Proteomes" id="UP000008948">
    <property type="component" value="Unassembled WGS sequence"/>
</dbReference>
<comment type="caution">
    <text evidence="1">The sequence shown here is derived from an EMBL/GenBank/DDBJ whole genome shotgun (WGS) entry which is preliminary data.</text>
</comment>
<feature type="non-terminal residue" evidence="1">
    <location>
        <position position="1"/>
    </location>
</feature>